<comment type="caution">
    <text evidence="2">The sequence shown here is derived from an EMBL/GenBank/DDBJ whole genome shotgun (WGS) entry which is preliminary data.</text>
</comment>
<evidence type="ECO:0000313" key="3">
    <source>
        <dbReference type="Proteomes" id="UP000198406"/>
    </source>
</evidence>
<feature type="transmembrane region" description="Helical" evidence="1">
    <location>
        <begin position="66"/>
        <end position="86"/>
    </location>
</feature>
<dbReference type="InParanoid" id="A0A1Z5KH86"/>
<sequence length="97" mass="11340">MRGIYQHPVFETQLLLVLLVHLTSAGVLYLHRKKVEWTRSKKDDDAIQTYTPGPTELQWHRYAGHFLATAIFGHVFSTRIAALLWLPDPAMYDYIHY</sequence>
<keyword evidence="3" id="KW-1185">Reference proteome</keyword>
<accession>A0A1Z5KH86</accession>
<evidence type="ECO:0000313" key="2">
    <source>
        <dbReference type="EMBL" id="GAX25690.1"/>
    </source>
</evidence>
<dbReference type="EMBL" id="BDSP01000229">
    <property type="protein sequence ID" value="GAX25690.1"/>
    <property type="molecule type" value="Genomic_DNA"/>
</dbReference>
<feature type="transmembrane region" description="Helical" evidence="1">
    <location>
        <begin position="12"/>
        <end position="31"/>
    </location>
</feature>
<protein>
    <submittedName>
        <fullName evidence="2">Uncharacterized protein</fullName>
    </submittedName>
</protein>
<name>A0A1Z5KH86_FISSO</name>
<dbReference type="Proteomes" id="UP000198406">
    <property type="component" value="Unassembled WGS sequence"/>
</dbReference>
<dbReference type="OrthoDB" id="43083at2759"/>
<keyword evidence="1" id="KW-1133">Transmembrane helix</keyword>
<keyword evidence="1" id="KW-0472">Membrane</keyword>
<organism evidence="2 3">
    <name type="scientific">Fistulifera solaris</name>
    <name type="common">Oleaginous diatom</name>
    <dbReference type="NCBI Taxonomy" id="1519565"/>
    <lineage>
        <taxon>Eukaryota</taxon>
        <taxon>Sar</taxon>
        <taxon>Stramenopiles</taxon>
        <taxon>Ochrophyta</taxon>
        <taxon>Bacillariophyta</taxon>
        <taxon>Bacillariophyceae</taxon>
        <taxon>Bacillariophycidae</taxon>
        <taxon>Naviculales</taxon>
        <taxon>Naviculaceae</taxon>
        <taxon>Fistulifera</taxon>
    </lineage>
</organism>
<keyword evidence="1" id="KW-0812">Transmembrane</keyword>
<dbReference type="AlphaFoldDB" id="A0A1Z5KH86"/>
<gene>
    <name evidence="2" type="ORF">FisN_15Lh061</name>
</gene>
<evidence type="ECO:0000256" key="1">
    <source>
        <dbReference type="SAM" id="Phobius"/>
    </source>
</evidence>
<reference evidence="2 3" key="1">
    <citation type="journal article" date="2015" name="Plant Cell">
        <title>Oil accumulation by the oleaginous diatom Fistulifera solaris as revealed by the genome and transcriptome.</title>
        <authorList>
            <person name="Tanaka T."/>
            <person name="Maeda Y."/>
            <person name="Veluchamy A."/>
            <person name="Tanaka M."/>
            <person name="Abida H."/>
            <person name="Marechal E."/>
            <person name="Bowler C."/>
            <person name="Muto M."/>
            <person name="Sunaga Y."/>
            <person name="Tanaka M."/>
            <person name="Yoshino T."/>
            <person name="Taniguchi T."/>
            <person name="Fukuda Y."/>
            <person name="Nemoto M."/>
            <person name="Matsumoto M."/>
            <person name="Wong P.S."/>
            <person name="Aburatani S."/>
            <person name="Fujibuchi W."/>
        </authorList>
    </citation>
    <scope>NUCLEOTIDE SEQUENCE [LARGE SCALE GENOMIC DNA]</scope>
    <source>
        <strain evidence="2 3">JPCC DA0580</strain>
    </source>
</reference>
<proteinExistence type="predicted"/>